<keyword evidence="3 6" id="KW-0597">Phosphoprotein</keyword>
<evidence type="ECO:0000256" key="2">
    <source>
        <dbReference type="ARBA" id="ARBA00012438"/>
    </source>
</evidence>
<evidence type="ECO:0000256" key="3">
    <source>
        <dbReference type="ARBA" id="ARBA00022553"/>
    </source>
</evidence>
<dbReference type="InterPro" id="IPR001789">
    <property type="entry name" value="Sig_transdc_resp-reg_receiver"/>
</dbReference>
<dbReference type="Pfam" id="PF07494">
    <property type="entry name" value="Reg_prop"/>
    <property type="match status" value="1"/>
</dbReference>
<dbReference type="SUPFAM" id="SSF47384">
    <property type="entry name" value="Homodimeric domain of signal transducing histidine kinase"/>
    <property type="match status" value="1"/>
</dbReference>
<dbReference type="SMART" id="SM00387">
    <property type="entry name" value="HATPase_c"/>
    <property type="match status" value="1"/>
</dbReference>
<dbReference type="Pfam" id="PF00512">
    <property type="entry name" value="HisKA"/>
    <property type="match status" value="1"/>
</dbReference>
<dbReference type="InterPro" id="IPR005467">
    <property type="entry name" value="His_kinase_dom"/>
</dbReference>
<dbReference type="PROSITE" id="PS50109">
    <property type="entry name" value="HIS_KIN"/>
    <property type="match status" value="1"/>
</dbReference>
<dbReference type="InterPro" id="IPR011110">
    <property type="entry name" value="Reg_prop"/>
</dbReference>
<dbReference type="RefSeq" id="WP_323259533.1">
    <property type="nucleotide sequence ID" value="NZ_JAYGIM010000010.1"/>
</dbReference>
<dbReference type="SMART" id="SM00388">
    <property type="entry name" value="HisKA"/>
    <property type="match status" value="1"/>
</dbReference>
<dbReference type="InterPro" id="IPR011123">
    <property type="entry name" value="Y_Y_Y"/>
</dbReference>
<evidence type="ECO:0000313" key="12">
    <source>
        <dbReference type="Proteomes" id="UP001302222"/>
    </source>
</evidence>
<dbReference type="SUPFAM" id="SSF46689">
    <property type="entry name" value="Homeodomain-like"/>
    <property type="match status" value="1"/>
</dbReference>
<evidence type="ECO:0000256" key="7">
    <source>
        <dbReference type="SAM" id="Phobius"/>
    </source>
</evidence>
<dbReference type="SUPFAM" id="SSF63829">
    <property type="entry name" value="Calcium-dependent phosphotriesterase"/>
    <property type="match status" value="2"/>
</dbReference>
<dbReference type="SUPFAM" id="SSF55874">
    <property type="entry name" value="ATPase domain of HSP90 chaperone/DNA topoisomerase II/histidine kinase"/>
    <property type="match status" value="1"/>
</dbReference>
<evidence type="ECO:0000259" key="9">
    <source>
        <dbReference type="PROSITE" id="PS50109"/>
    </source>
</evidence>
<dbReference type="PROSITE" id="PS01124">
    <property type="entry name" value="HTH_ARAC_FAMILY_2"/>
    <property type="match status" value="1"/>
</dbReference>
<sequence length="1423" mass="162146">MTEIRHPKADIRNPMTESRNPKFQGLNYIFMKCYFFYIFLTITLVSKLSLAQVNTAKFRFEHLTVNDGLPHSDAMFVVQDHAGFIWTGTNNGISRYDGYELKKYDMPVNPDNGLPSNRIHTLHVDSKGRLWIGAESAGVSLLDVNHERVVNITEKANANINKALLKTLRVSDVVTISSDAWGRIWVGTSKNGLFVLKVNDENELVSIQQITLNQKTSYRVANIICDKDGYVWIATRSQGLWYVLPKSSTIHRSTLKADYIRALHIDTKGDLWLATSEQLYWVSKAKRLTSKNYEATLGNISEIECIFLDSFNQLWVGTNYGLHFWSPKNPLKKGELPIDIQKSSTFLPLDDDPNSINSGRIHQVFEDNNHTLWLAASAGGLNRVNLRRKPFYNLQRQFSQHPTLPNNYINCIRKDIKENWLWIGTRNGFSKYDLTTRTYQNFMSRDLSGDATGVDVSAFHQSNDGTLWVGTRYLGITKIKDGNRQHFVQIAPDLTFYNTSIESIVEDRFGTIWIATFELGLLRLDKEGKLIERYWGVENPLKSNQYTFLMYDSTKDVLWASTRDKGILKIKVQEKGVKLLNKFSYDANNKNTLSGNYAWPILKDKYNNIWVGTIGGGLNKISTNEKGEDIVQRINLPYPNIESLQDDAEGNIWIAGDGLLRYKPSSGQWLHYDVADGLQSNSFKVGASTRDADGMLYFGGIRGLTYFNPLAIRPDSKAAAVRLTDFKIYNKPVQIGEEINGRVVLEKPLDQTKSITIKDRENDFSIAFVGLNYNNPQKNIYAYQLQGYNKNWVYTSSKQRTASFANLSAGEYTLVVKAYNGEGKWSKTPVILSITVSPPWYKTWWAYTLYTCLLVSAFIMYRRASLARQALENTLALEKFKVEKEKEITDLKLRFFTNVSHELRTPLTLILGPMEELMSIETKMKDKIVLMHQQTRKLLDLVNQLLDFRKVESGHVSLRATQGNILHFIQEIFLIFKLKADECHFDYAMSIPSEPINMYFDWSKLEIILTNLLSNSFKYTPEGGKIRIAVSMIGSPEAHAIFEDKKLKDNYLEISVQDWGMGMKADEIDKIFDPYFQASHTETMKIMGTGIGLSLVKQFVEAHAGEVCVKSAVGEGTSFLLKLPFGKAHLAVHEIHTEGVELKKVTINTPEPVIENIDLEKIPVKVPHTTRILIVEDNEELRLYLQQLCEANYEVFTAVDGLDGWEKTLQLLPDLVISDVMMPISDGLELCRKIKQHPKTTHIPVMLLTARVAAVHELEGLETGADEYMSKPFNPLILSAKILTMLQSRLLLREYYQRQLLLEPTQVDIPDETKQLLEKAMAIIEDNLSDSDFNVQVLVREMGMSQSAFYRQIKAITGQSVVEFIRDIRLKRAAQLLSTGNLRVSEVAMMVGIEDIKYFRKMFQGIYNMPPSEYAKQQRGNVG</sequence>
<dbReference type="Pfam" id="PF02518">
    <property type="entry name" value="HATPase_c"/>
    <property type="match status" value="1"/>
</dbReference>
<keyword evidence="7" id="KW-1133">Transmembrane helix</keyword>
<feature type="modified residue" description="4-aspartylphosphate" evidence="6">
    <location>
        <position position="1219"/>
    </location>
</feature>
<dbReference type="Proteomes" id="UP001302222">
    <property type="component" value="Unassembled WGS sequence"/>
</dbReference>
<dbReference type="InterPro" id="IPR036890">
    <property type="entry name" value="HATPase_C_sf"/>
</dbReference>
<dbReference type="InterPro" id="IPR004358">
    <property type="entry name" value="Sig_transdc_His_kin-like_C"/>
</dbReference>
<organism evidence="11 12">
    <name type="scientific">Arcicella lustrica</name>
    <dbReference type="NCBI Taxonomy" id="2984196"/>
    <lineage>
        <taxon>Bacteria</taxon>
        <taxon>Pseudomonadati</taxon>
        <taxon>Bacteroidota</taxon>
        <taxon>Cytophagia</taxon>
        <taxon>Cytophagales</taxon>
        <taxon>Flectobacillaceae</taxon>
        <taxon>Arcicella</taxon>
    </lineage>
</organism>
<dbReference type="InterPro" id="IPR011006">
    <property type="entry name" value="CheY-like_superfamily"/>
</dbReference>
<gene>
    <name evidence="11" type="ORF">VB798_14495</name>
</gene>
<feature type="domain" description="HTH araC/xylS-type" evidence="8">
    <location>
        <begin position="1318"/>
        <end position="1417"/>
    </location>
</feature>
<dbReference type="PANTHER" id="PTHR43547">
    <property type="entry name" value="TWO-COMPONENT HISTIDINE KINASE"/>
    <property type="match status" value="1"/>
</dbReference>
<dbReference type="Gene3D" id="1.10.287.130">
    <property type="match status" value="1"/>
</dbReference>
<dbReference type="Pfam" id="PF00072">
    <property type="entry name" value="Response_reg"/>
    <property type="match status" value="1"/>
</dbReference>
<dbReference type="PANTHER" id="PTHR43547:SF2">
    <property type="entry name" value="HYBRID SIGNAL TRANSDUCTION HISTIDINE KINASE C"/>
    <property type="match status" value="1"/>
</dbReference>
<dbReference type="InterPro" id="IPR003661">
    <property type="entry name" value="HisK_dim/P_dom"/>
</dbReference>
<keyword evidence="12" id="KW-1185">Reference proteome</keyword>
<comment type="catalytic activity">
    <reaction evidence="1">
        <text>ATP + protein L-histidine = ADP + protein N-phospho-L-histidine.</text>
        <dbReference type="EC" id="2.7.13.3"/>
    </reaction>
</comment>
<dbReference type="Gene3D" id="3.40.50.2300">
    <property type="match status" value="1"/>
</dbReference>
<proteinExistence type="predicted"/>
<dbReference type="Pfam" id="PF12833">
    <property type="entry name" value="HTH_18"/>
    <property type="match status" value="1"/>
</dbReference>
<dbReference type="SMART" id="SM00342">
    <property type="entry name" value="HTH_ARAC"/>
    <property type="match status" value="1"/>
</dbReference>
<dbReference type="InterPro" id="IPR036097">
    <property type="entry name" value="HisK_dim/P_sf"/>
</dbReference>
<dbReference type="PROSITE" id="PS50110">
    <property type="entry name" value="RESPONSE_REGULATORY"/>
    <property type="match status" value="1"/>
</dbReference>
<dbReference type="Gene3D" id="1.10.10.60">
    <property type="entry name" value="Homeodomain-like"/>
    <property type="match status" value="1"/>
</dbReference>
<dbReference type="Gene3D" id="2.60.40.10">
    <property type="entry name" value="Immunoglobulins"/>
    <property type="match status" value="1"/>
</dbReference>
<reference evidence="11 12" key="1">
    <citation type="submission" date="2023-12" db="EMBL/GenBank/DDBJ databases">
        <title>Novel species of the genus Arcicella isolated from rivers.</title>
        <authorList>
            <person name="Lu H."/>
        </authorList>
    </citation>
    <scope>NUCLEOTIDE SEQUENCE [LARGE SCALE GENOMIC DNA]</scope>
    <source>
        <strain evidence="11 12">DC25W</strain>
    </source>
</reference>
<name>A0ABU5SKH9_9BACT</name>
<dbReference type="InterPro" id="IPR015943">
    <property type="entry name" value="WD40/YVTN_repeat-like_dom_sf"/>
</dbReference>
<dbReference type="Gene3D" id="3.30.565.10">
    <property type="entry name" value="Histidine kinase-like ATPase, C-terminal domain"/>
    <property type="match status" value="1"/>
</dbReference>
<feature type="domain" description="Histidine kinase" evidence="9">
    <location>
        <begin position="898"/>
        <end position="1127"/>
    </location>
</feature>
<dbReference type="InterPro" id="IPR009057">
    <property type="entry name" value="Homeodomain-like_sf"/>
</dbReference>
<feature type="domain" description="Response regulatory" evidence="10">
    <location>
        <begin position="1171"/>
        <end position="1286"/>
    </location>
</feature>
<dbReference type="SUPFAM" id="SSF52172">
    <property type="entry name" value="CheY-like"/>
    <property type="match status" value="1"/>
</dbReference>
<dbReference type="SMART" id="SM00448">
    <property type="entry name" value="REC"/>
    <property type="match status" value="1"/>
</dbReference>
<dbReference type="InterPro" id="IPR018060">
    <property type="entry name" value="HTH_AraC"/>
</dbReference>
<evidence type="ECO:0000259" key="8">
    <source>
        <dbReference type="PROSITE" id="PS01124"/>
    </source>
</evidence>
<keyword evidence="7" id="KW-0472">Membrane</keyword>
<feature type="transmembrane region" description="Helical" evidence="7">
    <location>
        <begin position="25"/>
        <end position="45"/>
    </location>
</feature>
<protein>
    <recommendedName>
        <fullName evidence="2">histidine kinase</fullName>
        <ecNumber evidence="2">2.7.13.3</ecNumber>
    </recommendedName>
</protein>
<evidence type="ECO:0000313" key="11">
    <source>
        <dbReference type="EMBL" id="MEA5427797.1"/>
    </source>
</evidence>
<keyword evidence="5" id="KW-0804">Transcription</keyword>
<comment type="caution">
    <text evidence="11">The sequence shown here is derived from an EMBL/GenBank/DDBJ whole genome shotgun (WGS) entry which is preliminary data.</text>
</comment>
<dbReference type="CDD" id="cd17574">
    <property type="entry name" value="REC_OmpR"/>
    <property type="match status" value="1"/>
</dbReference>
<evidence type="ECO:0000256" key="5">
    <source>
        <dbReference type="ARBA" id="ARBA00023163"/>
    </source>
</evidence>
<accession>A0ABU5SKH9</accession>
<keyword evidence="4" id="KW-0805">Transcription regulation</keyword>
<evidence type="ECO:0000256" key="1">
    <source>
        <dbReference type="ARBA" id="ARBA00000085"/>
    </source>
</evidence>
<evidence type="ECO:0000259" key="10">
    <source>
        <dbReference type="PROSITE" id="PS50110"/>
    </source>
</evidence>
<dbReference type="Gene3D" id="2.130.10.10">
    <property type="entry name" value="YVTN repeat-like/Quinoprotein amine dehydrogenase"/>
    <property type="match status" value="3"/>
</dbReference>
<dbReference type="CDD" id="cd00082">
    <property type="entry name" value="HisKA"/>
    <property type="match status" value="1"/>
</dbReference>
<keyword evidence="7" id="KW-0812">Transmembrane</keyword>
<dbReference type="PRINTS" id="PR00344">
    <property type="entry name" value="BCTRLSENSOR"/>
</dbReference>
<dbReference type="Pfam" id="PF07495">
    <property type="entry name" value="Y_Y_Y"/>
    <property type="match status" value="1"/>
</dbReference>
<evidence type="ECO:0000256" key="4">
    <source>
        <dbReference type="ARBA" id="ARBA00023015"/>
    </source>
</evidence>
<dbReference type="InterPro" id="IPR003594">
    <property type="entry name" value="HATPase_dom"/>
</dbReference>
<dbReference type="EMBL" id="JAYGIM010000010">
    <property type="protein sequence ID" value="MEA5427797.1"/>
    <property type="molecule type" value="Genomic_DNA"/>
</dbReference>
<dbReference type="InterPro" id="IPR013783">
    <property type="entry name" value="Ig-like_fold"/>
</dbReference>
<dbReference type="EC" id="2.7.13.3" evidence="2"/>
<evidence type="ECO:0000256" key="6">
    <source>
        <dbReference type="PROSITE-ProRule" id="PRU00169"/>
    </source>
</evidence>